<dbReference type="Proteomes" id="UP000264036">
    <property type="component" value="Unassembled WGS sequence"/>
</dbReference>
<accession>A0A356LE36</accession>
<feature type="transmembrane region" description="Helical" evidence="7">
    <location>
        <begin position="204"/>
        <end position="223"/>
    </location>
</feature>
<proteinExistence type="inferred from homology"/>
<organism evidence="9 10">
    <name type="scientific">Advenella kashmirensis</name>
    <dbReference type="NCBI Taxonomy" id="310575"/>
    <lineage>
        <taxon>Bacteria</taxon>
        <taxon>Pseudomonadati</taxon>
        <taxon>Pseudomonadota</taxon>
        <taxon>Betaproteobacteria</taxon>
        <taxon>Burkholderiales</taxon>
        <taxon>Alcaligenaceae</taxon>
    </lineage>
</organism>
<comment type="caution">
    <text evidence="9">The sequence shown here is derived from an EMBL/GenBank/DDBJ whole genome shotgun (WGS) entry which is preliminary data.</text>
</comment>
<dbReference type="Gene3D" id="1.10.3720.10">
    <property type="entry name" value="MetI-like"/>
    <property type="match status" value="1"/>
</dbReference>
<feature type="transmembrane region" description="Helical" evidence="7">
    <location>
        <begin position="144"/>
        <end position="162"/>
    </location>
</feature>
<keyword evidence="6 7" id="KW-0472">Membrane</keyword>
<feature type="transmembrane region" description="Helical" evidence="7">
    <location>
        <begin position="9"/>
        <end position="30"/>
    </location>
</feature>
<dbReference type="PROSITE" id="PS50928">
    <property type="entry name" value="ABC_TM1"/>
    <property type="match status" value="1"/>
</dbReference>
<gene>
    <name evidence="9" type="ORF">DD666_06400</name>
</gene>
<evidence type="ECO:0000256" key="3">
    <source>
        <dbReference type="ARBA" id="ARBA00022475"/>
    </source>
</evidence>
<dbReference type="EMBL" id="DOEK01000013">
    <property type="protein sequence ID" value="HBP29028.1"/>
    <property type="molecule type" value="Genomic_DNA"/>
</dbReference>
<dbReference type="InterPro" id="IPR035906">
    <property type="entry name" value="MetI-like_sf"/>
</dbReference>
<keyword evidence="3" id="KW-1003">Cell membrane</keyword>
<dbReference type="GO" id="GO:0071916">
    <property type="term" value="F:dipeptide transmembrane transporter activity"/>
    <property type="evidence" value="ECO:0007669"/>
    <property type="project" value="TreeGrafter"/>
</dbReference>
<name>A0A356LE36_9BURK</name>
<dbReference type="GO" id="GO:0005886">
    <property type="term" value="C:plasma membrane"/>
    <property type="evidence" value="ECO:0007669"/>
    <property type="project" value="UniProtKB-SubCell"/>
</dbReference>
<keyword evidence="2 7" id="KW-0813">Transport</keyword>
<feature type="transmembrane region" description="Helical" evidence="7">
    <location>
        <begin position="261"/>
        <end position="283"/>
    </location>
</feature>
<feature type="domain" description="ABC transmembrane type-1" evidence="8">
    <location>
        <begin position="96"/>
        <end position="331"/>
    </location>
</feature>
<evidence type="ECO:0000256" key="7">
    <source>
        <dbReference type="RuleBase" id="RU363032"/>
    </source>
</evidence>
<dbReference type="PANTHER" id="PTHR43163">
    <property type="entry name" value="DIPEPTIDE TRANSPORT SYSTEM PERMEASE PROTEIN DPPB-RELATED"/>
    <property type="match status" value="1"/>
</dbReference>
<evidence type="ECO:0000259" key="8">
    <source>
        <dbReference type="PROSITE" id="PS50928"/>
    </source>
</evidence>
<dbReference type="InterPro" id="IPR045621">
    <property type="entry name" value="BPD_transp_1_N"/>
</dbReference>
<evidence type="ECO:0000256" key="4">
    <source>
        <dbReference type="ARBA" id="ARBA00022692"/>
    </source>
</evidence>
<dbReference type="SUPFAM" id="SSF161098">
    <property type="entry name" value="MetI-like"/>
    <property type="match status" value="1"/>
</dbReference>
<evidence type="ECO:0000256" key="5">
    <source>
        <dbReference type="ARBA" id="ARBA00022989"/>
    </source>
</evidence>
<evidence type="ECO:0000313" key="9">
    <source>
        <dbReference type="EMBL" id="HBP29028.1"/>
    </source>
</evidence>
<protein>
    <submittedName>
        <fullName evidence="9">Peptide ABC transporter permease</fullName>
    </submittedName>
</protein>
<comment type="similarity">
    <text evidence="7">Belongs to the binding-protein-dependent transport system permease family.</text>
</comment>
<dbReference type="InterPro" id="IPR000515">
    <property type="entry name" value="MetI-like"/>
</dbReference>
<evidence type="ECO:0000313" key="10">
    <source>
        <dbReference type="Proteomes" id="UP000264036"/>
    </source>
</evidence>
<sequence>MFSFILRRLAILIPTFFGITILTFLLIHMIPGDPVMTMLGERNVDPEMYKSLMARLGLDQPLHIQYLNYLGGLLQGDFGKSFSSQSSVWGEFAALFPATLELGICALLFGTVFGILLGVLAAIKRGTFLDHGVMGLSLTGYSMPIFWWGLMLIMLFSSYLGWTPVSGRISLIYDVQPYTGFMLIDSVIAQIQDPEYNSGAFLDAVMHLILPSVVLGTIPLAVISRMTRSSMLEVMGEDYVRTARAKGLSPRRVIFVHTLRNAMISVVTVIGLQISSLIGGAVLTETIFSWPGIGKWLVDAIFRRDYPVVQNGLLIVAVLIILVNLVVDIIYGVVNPRIRHAK</sequence>
<keyword evidence="4 7" id="KW-0812">Transmembrane</keyword>
<feature type="transmembrane region" description="Helical" evidence="7">
    <location>
        <begin position="92"/>
        <end position="123"/>
    </location>
</feature>
<dbReference type="AlphaFoldDB" id="A0A356LE36"/>
<comment type="subcellular location">
    <subcellularLocation>
        <location evidence="1 7">Cell membrane</location>
        <topology evidence="1 7">Multi-pass membrane protein</topology>
    </subcellularLocation>
</comment>
<dbReference type="Pfam" id="PF19300">
    <property type="entry name" value="BPD_transp_1_N"/>
    <property type="match status" value="1"/>
</dbReference>
<dbReference type="PANTHER" id="PTHR43163:SF6">
    <property type="entry name" value="DIPEPTIDE TRANSPORT SYSTEM PERMEASE PROTEIN DPPB-RELATED"/>
    <property type="match status" value="1"/>
</dbReference>
<keyword evidence="5 7" id="KW-1133">Transmembrane helix</keyword>
<dbReference type="CDD" id="cd06261">
    <property type="entry name" value="TM_PBP2"/>
    <property type="match status" value="1"/>
</dbReference>
<dbReference type="Pfam" id="PF00528">
    <property type="entry name" value="BPD_transp_1"/>
    <property type="match status" value="1"/>
</dbReference>
<evidence type="ECO:0000256" key="6">
    <source>
        <dbReference type="ARBA" id="ARBA00023136"/>
    </source>
</evidence>
<reference evidence="9 10" key="1">
    <citation type="journal article" date="2018" name="Nat. Biotechnol.">
        <title>A standardized bacterial taxonomy based on genome phylogeny substantially revises the tree of life.</title>
        <authorList>
            <person name="Parks D.H."/>
            <person name="Chuvochina M."/>
            <person name="Waite D.W."/>
            <person name="Rinke C."/>
            <person name="Skarshewski A."/>
            <person name="Chaumeil P.A."/>
            <person name="Hugenholtz P."/>
        </authorList>
    </citation>
    <scope>NUCLEOTIDE SEQUENCE [LARGE SCALE GENOMIC DNA]</scope>
    <source>
        <strain evidence="9">UBA10707</strain>
    </source>
</reference>
<evidence type="ECO:0000256" key="2">
    <source>
        <dbReference type="ARBA" id="ARBA00022448"/>
    </source>
</evidence>
<feature type="transmembrane region" description="Helical" evidence="7">
    <location>
        <begin position="312"/>
        <end position="334"/>
    </location>
</feature>
<evidence type="ECO:0000256" key="1">
    <source>
        <dbReference type="ARBA" id="ARBA00004651"/>
    </source>
</evidence>